<comment type="caution">
    <text evidence="2">The sequence shown here is derived from an EMBL/GenBank/DDBJ whole genome shotgun (WGS) entry which is preliminary data.</text>
</comment>
<gene>
    <name evidence="2" type="ORF">RRF57_002765</name>
</gene>
<feature type="region of interest" description="Disordered" evidence="1">
    <location>
        <begin position="1"/>
        <end position="28"/>
    </location>
</feature>
<accession>A0AAN7YVW4</accession>
<keyword evidence="3" id="KW-1185">Reference proteome</keyword>
<name>A0AAN7YVW4_9PEZI</name>
<evidence type="ECO:0000256" key="1">
    <source>
        <dbReference type="SAM" id="MobiDB-lite"/>
    </source>
</evidence>
<dbReference type="EMBL" id="JAWHQM010000004">
    <property type="protein sequence ID" value="KAK5627050.1"/>
    <property type="molecule type" value="Genomic_DNA"/>
</dbReference>
<sequence>MTSGSSERKDGRQGRELRHPEGRAGIEDRRALADVRGVYRYRRASGNSDRVCFVARQIQAPVNKGLSWYRPDR</sequence>
<organism evidence="2 3">
    <name type="scientific">Xylaria bambusicola</name>
    <dbReference type="NCBI Taxonomy" id="326684"/>
    <lineage>
        <taxon>Eukaryota</taxon>
        <taxon>Fungi</taxon>
        <taxon>Dikarya</taxon>
        <taxon>Ascomycota</taxon>
        <taxon>Pezizomycotina</taxon>
        <taxon>Sordariomycetes</taxon>
        <taxon>Xylariomycetidae</taxon>
        <taxon>Xylariales</taxon>
        <taxon>Xylariaceae</taxon>
        <taxon>Xylaria</taxon>
    </lineage>
</organism>
<protein>
    <submittedName>
        <fullName evidence="2">Uncharacterized protein</fullName>
    </submittedName>
</protein>
<evidence type="ECO:0000313" key="2">
    <source>
        <dbReference type="EMBL" id="KAK5627050.1"/>
    </source>
</evidence>
<dbReference type="Proteomes" id="UP001305414">
    <property type="component" value="Unassembled WGS sequence"/>
</dbReference>
<dbReference type="AlphaFoldDB" id="A0AAN7YVW4"/>
<proteinExistence type="predicted"/>
<reference evidence="2 3" key="1">
    <citation type="submission" date="2023-10" db="EMBL/GenBank/DDBJ databases">
        <title>Draft genome sequence of Xylaria bambusicola isolate GMP-LS, the root and basal stem rot pathogen of sugarcane in Indonesia.</title>
        <authorList>
            <person name="Selvaraj P."/>
            <person name="Muralishankar V."/>
            <person name="Muruganantham S."/>
            <person name="Sp S."/>
            <person name="Haryani S."/>
            <person name="Lau K.J.X."/>
            <person name="Naqvi N.I."/>
        </authorList>
    </citation>
    <scope>NUCLEOTIDE SEQUENCE [LARGE SCALE GENOMIC DNA]</scope>
    <source>
        <strain evidence="2">GMP-LS</strain>
    </source>
</reference>
<evidence type="ECO:0000313" key="3">
    <source>
        <dbReference type="Proteomes" id="UP001305414"/>
    </source>
</evidence>